<name>A0A915DFW5_9BILA</name>
<evidence type="ECO:0000313" key="1">
    <source>
        <dbReference type="Proteomes" id="UP000887574"/>
    </source>
</evidence>
<dbReference type="Proteomes" id="UP000887574">
    <property type="component" value="Unplaced"/>
</dbReference>
<evidence type="ECO:0000313" key="2">
    <source>
        <dbReference type="WBParaSite" id="jg1911"/>
    </source>
</evidence>
<keyword evidence="1" id="KW-1185">Reference proteome</keyword>
<accession>A0A915DFW5</accession>
<protein>
    <submittedName>
        <fullName evidence="2">Uncharacterized protein</fullName>
    </submittedName>
</protein>
<reference evidence="2" key="1">
    <citation type="submission" date="2022-11" db="UniProtKB">
        <authorList>
            <consortium name="WormBaseParasite"/>
        </authorList>
    </citation>
    <scope>IDENTIFICATION</scope>
</reference>
<dbReference type="AlphaFoldDB" id="A0A915DFW5"/>
<sequence length="72" mass="8164">MCELSHALLKYPSKHRRKVVAGPNLRSFCPTDGCIAQYKTMEDLKRFLASGQYYLINSDIKLRVLDSVSKGT</sequence>
<dbReference type="WBParaSite" id="jg1911">
    <property type="protein sequence ID" value="jg1911"/>
    <property type="gene ID" value="jg1911"/>
</dbReference>
<proteinExistence type="predicted"/>
<organism evidence="1 2">
    <name type="scientific">Ditylenchus dipsaci</name>
    <dbReference type="NCBI Taxonomy" id="166011"/>
    <lineage>
        <taxon>Eukaryota</taxon>
        <taxon>Metazoa</taxon>
        <taxon>Ecdysozoa</taxon>
        <taxon>Nematoda</taxon>
        <taxon>Chromadorea</taxon>
        <taxon>Rhabditida</taxon>
        <taxon>Tylenchina</taxon>
        <taxon>Tylenchomorpha</taxon>
        <taxon>Sphaerularioidea</taxon>
        <taxon>Anguinidae</taxon>
        <taxon>Anguininae</taxon>
        <taxon>Ditylenchus</taxon>
    </lineage>
</organism>